<evidence type="ECO:0000256" key="1">
    <source>
        <dbReference type="SAM" id="Coils"/>
    </source>
</evidence>
<organism evidence="3 4">
    <name type="scientific">Diacronema lutheri</name>
    <name type="common">Unicellular marine alga</name>
    <name type="synonym">Monochrysis lutheri</name>
    <dbReference type="NCBI Taxonomy" id="2081491"/>
    <lineage>
        <taxon>Eukaryota</taxon>
        <taxon>Haptista</taxon>
        <taxon>Haptophyta</taxon>
        <taxon>Pavlovophyceae</taxon>
        <taxon>Pavlovales</taxon>
        <taxon>Pavlovaceae</taxon>
        <taxon>Diacronema</taxon>
    </lineage>
</organism>
<gene>
    <name evidence="3" type="ORF">KFE25_002692</name>
</gene>
<dbReference type="OrthoDB" id="5963at2759"/>
<dbReference type="EMBL" id="JAGTXO010000010">
    <property type="protein sequence ID" value="KAG8465385.1"/>
    <property type="molecule type" value="Genomic_DNA"/>
</dbReference>
<name>A0A8J5XTY4_DIALT</name>
<accession>A0A8J5XTY4</accession>
<dbReference type="Proteomes" id="UP000751190">
    <property type="component" value="Unassembled WGS sequence"/>
</dbReference>
<sequence>MEDVRSLLDPFKKEAKFRDEVLAVYYKVEEDFESSEQYDDYLMEVEDMIHALCHGEDVLAVRAKLAEYKRKWGELSAVNRSRRAEGFKQVCAADERERLEFAQRCAEKLELEKRRLAGLQSEKQRAQLNIANGRPGVVELPRAAVASTTSATNAHLLSETDLFVDPGALPARMREKKQETSYAASRSQPAASEAAALAAGCSQRALLQAAQAWAFQLEALTFVPVLRPRVRSGVQSEGRTLTDRCDV</sequence>
<dbReference type="InterPro" id="IPR015877">
    <property type="entry name" value="MAT1_centre"/>
</dbReference>
<comment type="caution">
    <text evidence="3">The sequence shown here is derived from an EMBL/GenBank/DDBJ whole genome shotgun (WGS) entry which is preliminary data.</text>
</comment>
<dbReference type="GO" id="GO:0006281">
    <property type="term" value="P:DNA repair"/>
    <property type="evidence" value="ECO:0007669"/>
    <property type="project" value="TreeGrafter"/>
</dbReference>
<dbReference type="PANTHER" id="PTHR12683:SF13">
    <property type="entry name" value="CDK-ACTIVATING KINASE ASSEMBLY FACTOR MAT1"/>
    <property type="match status" value="1"/>
</dbReference>
<feature type="coiled-coil region" evidence="1">
    <location>
        <begin position="92"/>
        <end position="129"/>
    </location>
</feature>
<dbReference type="GO" id="GO:0005675">
    <property type="term" value="C:transcription factor TFIIH holo complex"/>
    <property type="evidence" value="ECO:0007669"/>
    <property type="project" value="TreeGrafter"/>
</dbReference>
<keyword evidence="1" id="KW-0175">Coiled coil</keyword>
<dbReference type="GO" id="GO:0006357">
    <property type="term" value="P:regulation of transcription by RNA polymerase II"/>
    <property type="evidence" value="ECO:0007669"/>
    <property type="project" value="TreeGrafter"/>
</dbReference>
<dbReference type="Pfam" id="PF06391">
    <property type="entry name" value="MAT1"/>
    <property type="match status" value="1"/>
</dbReference>
<keyword evidence="4" id="KW-1185">Reference proteome</keyword>
<evidence type="ECO:0000313" key="3">
    <source>
        <dbReference type="EMBL" id="KAG8465385.1"/>
    </source>
</evidence>
<evidence type="ECO:0000313" key="4">
    <source>
        <dbReference type="Proteomes" id="UP000751190"/>
    </source>
</evidence>
<protein>
    <recommendedName>
        <fullName evidence="2">MAT1 centre domain-containing protein</fullName>
    </recommendedName>
</protein>
<feature type="domain" description="MAT1 centre" evidence="2">
    <location>
        <begin position="13"/>
        <end position="123"/>
    </location>
</feature>
<dbReference type="AlphaFoldDB" id="A0A8J5XTY4"/>
<evidence type="ECO:0000259" key="2">
    <source>
        <dbReference type="Pfam" id="PF06391"/>
    </source>
</evidence>
<proteinExistence type="predicted"/>
<reference evidence="3" key="1">
    <citation type="submission" date="2021-05" db="EMBL/GenBank/DDBJ databases">
        <title>The genome of the haptophyte Pavlova lutheri (Diacronema luteri, Pavlovales) - a model for lipid biosynthesis in eukaryotic algae.</title>
        <authorList>
            <person name="Hulatt C.J."/>
            <person name="Posewitz M.C."/>
        </authorList>
    </citation>
    <scope>NUCLEOTIDE SEQUENCE</scope>
    <source>
        <strain evidence="3">NIVA-4/92</strain>
    </source>
</reference>
<dbReference type="PANTHER" id="PTHR12683">
    <property type="entry name" value="CDK-ACTIVATING KINASE ASSEMBLY FACTOR MAT1"/>
    <property type="match status" value="1"/>
</dbReference>